<reference evidence="2 3" key="1">
    <citation type="submission" date="2019-10" db="EMBL/GenBank/DDBJ databases">
        <authorList>
            <person name="Palmer J.M."/>
        </authorList>
    </citation>
    <scope>NUCLEOTIDE SEQUENCE [LARGE SCALE GENOMIC DNA]</scope>
    <source>
        <strain evidence="2 3">TWF694</strain>
    </source>
</reference>
<proteinExistence type="predicted"/>
<organism evidence="2 3">
    <name type="scientific">Orbilia ellipsospora</name>
    <dbReference type="NCBI Taxonomy" id="2528407"/>
    <lineage>
        <taxon>Eukaryota</taxon>
        <taxon>Fungi</taxon>
        <taxon>Dikarya</taxon>
        <taxon>Ascomycota</taxon>
        <taxon>Pezizomycotina</taxon>
        <taxon>Orbiliomycetes</taxon>
        <taxon>Orbiliales</taxon>
        <taxon>Orbiliaceae</taxon>
        <taxon>Orbilia</taxon>
    </lineage>
</organism>
<keyword evidence="3" id="KW-1185">Reference proteome</keyword>
<dbReference type="SUPFAM" id="SSF53335">
    <property type="entry name" value="S-adenosyl-L-methionine-dependent methyltransferases"/>
    <property type="match status" value="1"/>
</dbReference>
<accession>A0AAV9XQG5</accession>
<dbReference type="PANTHER" id="PTHR43591:SF50">
    <property type="entry name" value="METHYLTRANSFERASE DOMAIN-CONTAINING PROTEIN-RELATED"/>
    <property type="match status" value="1"/>
</dbReference>
<gene>
    <name evidence="2" type="ORF">TWF694_001025</name>
</gene>
<name>A0AAV9XQG5_9PEZI</name>
<dbReference type="Pfam" id="PF13649">
    <property type="entry name" value="Methyltransf_25"/>
    <property type="match status" value="1"/>
</dbReference>
<dbReference type="InterPro" id="IPR029063">
    <property type="entry name" value="SAM-dependent_MTases_sf"/>
</dbReference>
<dbReference type="EMBL" id="JAVHJO010000001">
    <property type="protein sequence ID" value="KAK6544325.1"/>
    <property type="molecule type" value="Genomic_DNA"/>
</dbReference>
<dbReference type="PANTHER" id="PTHR43591">
    <property type="entry name" value="METHYLTRANSFERASE"/>
    <property type="match status" value="1"/>
</dbReference>
<dbReference type="Proteomes" id="UP001365542">
    <property type="component" value="Unassembled WGS sequence"/>
</dbReference>
<sequence>MSVQANGTYVLDSSQTPEPEKARLNIQHRVFVENLGFLLPPSILGPSGSENLVIADIATGTGIWIEELSKSLPPSCVLHGYDITDRQFPNPANIPPNLKFSLLDIFEPIPEALYEKYDIVHIRLLCMVLKVNEWYNVIANIRKLIKPGGYLVWTDGNPGSVRPHPPTPIAAQAGKAQGYLCKLRGGDPFCARNIPRHFTNNKLRLISPSDPPSSSFCGFYTQIIGESFKESTLAPSTKQAASSLRGMVEHMSENNIENEWFTSKTVEEFLENLSDEVRPDGGSHLVFDFVCVVGKKEDV</sequence>
<dbReference type="InterPro" id="IPR041698">
    <property type="entry name" value="Methyltransf_25"/>
</dbReference>
<dbReference type="AlphaFoldDB" id="A0AAV9XQG5"/>
<dbReference type="CDD" id="cd02440">
    <property type="entry name" value="AdoMet_MTases"/>
    <property type="match status" value="1"/>
</dbReference>
<evidence type="ECO:0000313" key="2">
    <source>
        <dbReference type="EMBL" id="KAK6544325.1"/>
    </source>
</evidence>
<evidence type="ECO:0000259" key="1">
    <source>
        <dbReference type="Pfam" id="PF13649"/>
    </source>
</evidence>
<dbReference type="Gene3D" id="3.40.50.150">
    <property type="entry name" value="Vaccinia Virus protein VP39"/>
    <property type="match status" value="1"/>
</dbReference>
<feature type="domain" description="Methyltransferase" evidence="1">
    <location>
        <begin position="54"/>
        <end position="149"/>
    </location>
</feature>
<evidence type="ECO:0000313" key="3">
    <source>
        <dbReference type="Proteomes" id="UP001365542"/>
    </source>
</evidence>
<protein>
    <recommendedName>
        <fullName evidence="1">Methyltransferase domain-containing protein</fullName>
    </recommendedName>
</protein>
<comment type="caution">
    <text evidence="2">The sequence shown here is derived from an EMBL/GenBank/DDBJ whole genome shotgun (WGS) entry which is preliminary data.</text>
</comment>